<dbReference type="EMBL" id="JMPJ01000040">
    <property type="protein sequence ID" value="KFC82565.1"/>
    <property type="molecule type" value="Genomic_DNA"/>
</dbReference>
<keyword evidence="3" id="KW-1185">Reference proteome</keyword>
<comment type="caution">
    <text evidence="2">The sequence shown here is derived from an EMBL/GenBank/DDBJ whole genome shotgun (WGS) entry which is preliminary data.</text>
</comment>
<gene>
    <name evidence="2" type="ORF">GEAM_1463</name>
</gene>
<sequence>MALNYLDLDQTTRQFMSEEIQYDKQNERFYLSNYLTTRGKEIWPTLLEEAIQQDDAWLEKEIQNRGLLAEFYPRRKPKSEEMTQARVPYTAAQTLAEGEFNRLYARGLSSRAISEGDEFVEAYRARHSEKPRPESEAIIGAKFKPQNILDDLRNNTGVETALGVPPGPNSGISIKRVK</sequence>
<protein>
    <submittedName>
        <fullName evidence="2">Uncharacterized protein</fullName>
    </submittedName>
</protein>
<dbReference type="eggNOG" id="ENOG5032W6X">
    <property type="taxonomic scope" value="Bacteria"/>
</dbReference>
<evidence type="ECO:0000313" key="3">
    <source>
        <dbReference type="Proteomes" id="UP000028640"/>
    </source>
</evidence>
<dbReference type="AlphaFoldDB" id="A0A085GFS0"/>
<reference evidence="2 3" key="1">
    <citation type="submission" date="2014-05" db="EMBL/GenBank/DDBJ databases">
        <title>ATOL: Assembling a taxonomically balanced genome-scale reconstruction of the evolutionary history of the Enterobacteriaceae.</title>
        <authorList>
            <person name="Plunkett G.III."/>
            <person name="Neeno-Eckwall E.C."/>
            <person name="Glasner J.D."/>
            <person name="Perna N.T."/>
        </authorList>
    </citation>
    <scope>NUCLEOTIDE SEQUENCE [LARGE SCALE GENOMIC DNA]</scope>
    <source>
        <strain evidence="2 3">ATCC 33852</strain>
    </source>
</reference>
<feature type="region of interest" description="Disordered" evidence="1">
    <location>
        <begin position="159"/>
        <end position="178"/>
    </location>
</feature>
<dbReference type="Proteomes" id="UP000028640">
    <property type="component" value="Unassembled WGS sequence"/>
</dbReference>
<name>A0A085GFS0_EWIA3</name>
<proteinExistence type="predicted"/>
<evidence type="ECO:0000313" key="2">
    <source>
        <dbReference type="EMBL" id="KFC82565.1"/>
    </source>
</evidence>
<dbReference type="RefSeq" id="WP_034790045.1">
    <property type="nucleotide sequence ID" value="NZ_JMPJ01000040.1"/>
</dbReference>
<accession>A0A085GFS0</accession>
<dbReference type="OrthoDB" id="5123270at2"/>
<evidence type="ECO:0000256" key="1">
    <source>
        <dbReference type="SAM" id="MobiDB-lite"/>
    </source>
</evidence>
<organism evidence="2 3">
    <name type="scientific">Ewingella americana (strain ATCC 33852 / DSM 4580 / CCUG 14506 / JCM 5911 / LMG 7869 / NCTC 12157 / CDC 1468-78)</name>
    <dbReference type="NCBI Taxonomy" id="910964"/>
    <lineage>
        <taxon>Bacteria</taxon>
        <taxon>Pseudomonadati</taxon>
        <taxon>Pseudomonadota</taxon>
        <taxon>Gammaproteobacteria</taxon>
        <taxon>Enterobacterales</taxon>
        <taxon>Yersiniaceae</taxon>
        <taxon>Ewingella</taxon>
    </lineage>
</organism>
<dbReference type="GeneID" id="78379810"/>